<proteinExistence type="predicted"/>
<dbReference type="RefSeq" id="WP_126270611.1">
    <property type="nucleotide sequence ID" value="NZ_CP034463.1"/>
</dbReference>
<dbReference type="Proteomes" id="UP000280197">
    <property type="component" value="Chromosome"/>
</dbReference>
<reference evidence="1 2" key="1">
    <citation type="submission" date="2018-12" db="EMBL/GenBank/DDBJ databases">
        <authorList>
            <person name="Li K."/>
        </authorList>
    </citation>
    <scope>NUCLEOTIDE SEQUENCE [LARGE SCALE GENOMIC DNA]</scope>
    <source>
        <strain evidence="2">CR22</strain>
    </source>
</reference>
<gene>
    <name evidence="1" type="ORF">EJC51_09135</name>
</gene>
<dbReference type="AlphaFoldDB" id="A0A3S9HVY1"/>
<accession>A0A3S9HVY1</accession>
<evidence type="ECO:0000313" key="2">
    <source>
        <dbReference type="Proteomes" id="UP000280197"/>
    </source>
</evidence>
<protein>
    <submittedName>
        <fullName evidence="1">Uncharacterized protein</fullName>
    </submittedName>
</protein>
<organism evidence="1 2">
    <name type="scientific">Streptomyces aquilus</name>
    <dbReference type="NCBI Taxonomy" id="2548456"/>
    <lineage>
        <taxon>Bacteria</taxon>
        <taxon>Bacillati</taxon>
        <taxon>Actinomycetota</taxon>
        <taxon>Actinomycetes</taxon>
        <taxon>Kitasatosporales</taxon>
        <taxon>Streptomycetaceae</taxon>
        <taxon>Streptomyces</taxon>
    </lineage>
</organism>
<sequence>MTHAALFRHQFWGEGTYELAIEVGSTDDGRLQAVLDAVWGAAGVCGCYGHRDREPEDQEAVPRTVAALEEFGQLLGRVRLPSGELVVCDVTAVRGGDDSGDWLAFGVPLSALRQAGVEFEDGPYFRSAAADAWLAGIGQDAFRAAPFSLGLVGWSVSGLADAETLGGVLPEKRGMAYLLPSGGVLRFGAVND</sequence>
<evidence type="ECO:0000313" key="1">
    <source>
        <dbReference type="EMBL" id="AZP16263.1"/>
    </source>
</evidence>
<dbReference type="EMBL" id="CP034463">
    <property type="protein sequence ID" value="AZP16263.1"/>
    <property type="molecule type" value="Genomic_DNA"/>
</dbReference>
<dbReference type="KEGG" id="saqu:EJC51_09135"/>
<keyword evidence="2" id="KW-1185">Reference proteome</keyword>
<name>A0A3S9HVY1_9ACTN</name>